<keyword evidence="3" id="KW-1185">Reference proteome</keyword>
<protein>
    <submittedName>
        <fullName evidence="2">Uncharacterized protein</fullName>
    </submittedName>
</protein>
<comment type="caution">
    <text evidence="2">The sequence shown here is derived from an EMBL/GenBank/DDBJ whole genome shotgun (WGS) entry which is preliminary data.</text>
</comment>
<evidence type="ECO:0000256" key="1">
    <source>
        <dbReference type="SAM" id="SignalP"/>
    </source>
</evidence>
<keyword evidence="1" id="KW-0732">Signal</keyword>
<dbReference type="AlphaFoldDB" id="A0A7J6DHE0"/>
<reference evidence="2 3" key="1">
    <citation type="submission" date="2020-04" db="EMBL/GenBank/DDBJ databases">
        <title>Chromosome-level genome assembly of a cyprinid fish Onychostoma macrolepis by integration of Nanopore Sequencing, Bionano and Hi-C technology.</title>
        <authorList>
            <person name="Wang D."/>
        </authorList>
    </citation>
    <scope>NUCLEOTIDE SEQUENCE [LARGE SCALE GENOMIC DNA]</scope>
    <source>
        <strain evidence="2">SWU-2019</strain>
        <tissue evidence="2">Muscle</tissue>
    </source>
</reference>
<evidence type="ECO:0000313" key="2">
    <source>
        <dbReference type="EMBL" id="KAF4118405.1"/>
    </source>
</evidence>
<accession>A0A7J6DHE0</accession>
<proteinExistence type="predicted"/>
<organism evidence="2 3">
    <name type="scientific">Onychostoma macrolepis</name>
    <dbReference type="NCBI Taxonomy" id="369639"/>
    <lineage>
        <taxon>Eukaryota</taxon>
        <taxon>Metazoa</taxon>
        <taxon>Chordata</taxon>
        <taxon>Craniata</taxon>
        <taxon>Vertebrata</taxon>
        <taxon>Euteleostomi</taxon>
        <taxon>Actinopterygii</taxon>
        <taxon>Neopterygii</taxon>
        <taxon>Teleostei</taxon>
        <taxon>Ostariophysi</taxon>
        <taxon>Cypriniformes</taxon>
        <taxon>Cyprinidae</taxon>
        <taxon>Acrossocheilinae</taxon>
        <taxon>Onychostoma</taxon>
    </lineage>
</organism>
<feature type="signal peptide" evidence="1">
    <location>
        <begin position="1"/>
        <end position="25"/>
    </location>
</feature>
<sequence>MDVNIALGLLAALVVLTSQPYNTEGRNIICRKDLRKLQKRSGEDVVLLEGYEVTPKDEERDGDCVEYEAASPFPTSAAQTTTMNKVPNTVKPVPTPQKPSKNQCWVYYGKPVKLYLHMRKLPTLRSSQGNGVVSGPYTGGVNSFVNSQPRVVCGKVQITMRIFPKGLQDYSNGNQGKQNNKGPGVVKPVMGRPAMAMQVSKSGSSSFYNFLRSYQGVLATQRTEGSSVSSRCV</sequence>
<dbReference type="Proteomes" id="UP000579812">
    <property type="component" value="Unassembled WGS sequence"/>
</dbReference>
<name>A0A7J6DHE0_9TELE</name>
<feature type="chain" id="PRO_5029469891" evidence="1">
    <location>
        <begin position="26"/>
        <end position="233"/>
    </location>
</feature>
<dbReference type="EMBL" id="JAAMOB010000001">
    <property type="protein sequence ID" value="KAF4118405.1"/>
    <property type="molecule type" value="Genomic_DNA"/>
</dbReference>
<gene>
    <name evidence="2" type="ORF">G5714_000456</name>
</gene>
<evidence type="ECO:0000313" key="3">
    <source>
        <dbReference type="Proteomes" id="UP000579812"/>
    </source>
</evidence>